<reference evidence="1" key="1">
    <citation type="submission" date="2015-05" db="EMBL/GenBank/DDBJ databases">
        <authorList>
            <person name="Rattei Thomas"/>
        </authorList>
    </citation>
    <scope>NUCLEOTIDE SEQUENCE</scope>
    <source>
        <strain evidence="1">DC9</strain>
    </source>
</reference>
<sequence length="543" mass="60675">MFGSESLRYQLLIQDFAKVSEEGIGLLESKEYSLLQAKLVLRALAQNSSFDDWFRSFKKCQISYPELAHDRDVLEEFGIQVLREGIENPSVTVRAVSVLAIGLARDFRLVPLLLQSCNDDSAIVRSLALQVAVNYGSESLKKAIVELARNDDSIHVRITAYQVVALLQIEELLPFLRERAENKLVDGVERREAWKACLELSSQFLETGVAKDDIDQALFTCEVLRNGMLPETTEIFTELLSVEHPEVQESLLLSALAWSHQLQNHKEFLSKVRHVMRTSPFAKVRFQAAALLHLHGDPLGRDSLVEGLRSPQPLVCEAASAALCSLGIHGVPLAKEHLESLSSRKAAANLSILLLVSREDIERAGDVIARYLSNPEMCWAIEYFLWDAQWNLRGDAFPLYSDMIKREIGRKLIRLLAVARYSQAKAVTATFLSGQQAQGWSFFSGMFWEEGDVKTSEDLVTDACFAAKLEGALASLCQKKDQASLQRVSQLYNDSRWQDKLAILESVAFSENLDAVPFLLDCCHHEAPSLRSAAAGALFSIFK</sequence>
<protein>
    <submittedName>
        <fullName evidence="1">Uncharacterized protein</fullName>
    </submittedName>
</protein>
<dbReference type="SUPFAM" id="SSF48371">
    <property type="entry name" value="ARM repeat"/>
    <property type="match status" value="1"/>
</dbReference>
<evidence type="ECO:0000313" key="1">
    <source>
        <dbReference type="EMBL" id="CRI42602.1"/>
    </source>
</evidence>
<dbReference type="Pfam" id="PF13646">
    <property type="entry name" value="HEAT_2"/>
    <property type="match status" value="1"/>
</dbReference>
<proteinExistence type="predicted"/>
<gene>
    <name evidence="1" type="ORF">BN1224_DC9_BS_00850</name>
</gene>
<dbReference type="InterPro" id="IPR016024">
    <property type="entry name" value="ARM-type_fold"/>
</dbReference>
<dbReference type="InterPro" id="IPR011989">
    <property type="entry name" value="ARM-like"/>
</dbReference>
<organism evidence="1">
    <name type="scientific">Chlamydia pneumoniae</name>
    <name type="common">Chlamydophila pneumoniae</name>
    <dbReference type="NCBI Taxonomy" id="83558"/>
    <lineage>
        <taxon>Bacteria</taxon>
        <taxon>Pseudomonadati</taxon>
        <taxon>Chlamydiota</taxon>
        <taxon>Chlamydiia</taxon>
        <taxon>Chlamydiales</taxon>
        <taxon>Chlamydiaceae</taxon>
        <taxon>Chlamydia/Chlamydophila group</taxon>
        <taxon>Chlamydia</taxon>
    </lineage>
</organism>
<name>A0A0F7X1Z4_CHLPN</name>
<dbReference type="Gene3D" id="1.25.10.10">
    <property type="entry name" value="Leucine-rich Repeat Variant"/>
    <property type="match status" value="2"/>
</dbReference>
<accession>A0A0F7X1Z4</accession>
<dbReference type="EMBL" id="LN847049">
    <property type="protein sequence ID" value="CRI42602.1"/>
    <property type="molecule type" value="Genomic_DNA"/>
</dbReference>
<dbReference type="AlphaFoldDB" id="A0A0F7X1Z4"/>